<comment type="caution">
    <text evidence="13">The sequence shown here is derived from an EMBL/GenBank/DDBJ whole genome shotgun (WGS) entry which is preliminary data.</text>
</comment>
<dbReference type="SMART" id="SM01192">
    <property type="entry name" value="Enolase_C"/>
    <property type="match status" value="1"/>
</dbReference>
<comment type="catalytic activity">
    <reaction evidence="10">
        <text>(2R)-2-phosphoglycerate = phosphoenolpyruvate + H2O</text>
        <dbReference type="Rhea" id="RHEA:10164"/>
        <dbReference type="ChEBI" id="CHEBI:15377"/>
        <dbReference type="ChEBI" id="CHEBI:58289"/>
        <dbReference type="ChEBI" id="CHEBI:58702"/>
        <dbReference type="EC" id="4.2.1.11"/>
    </reaction>
</comment>
<dbReference type="InterPro" id="IPR029017">
    <property type="entry name" value="Enolase-like_N"/>
</dbReference>
<dbReference type="InterPro" id="IPR000941">
    <property type="entry name" value="Enolase"/>
</dbReference>
<comment type="subcellular location">
    <subcellularLocation>
        <location evidence="10">Cytoplasm</location>
    </subcellularLocation>
    <subcellularLocation>
        <location evidence="10">Secreted</location>
    </subcellularLocation>
    <subcellularLocation>
        <location evidence="10">Cell surface</location>
    </subcellularLocation>
    <text evidence="10">Fractions of enolase are present in both the cytoplasm and on the cell surface.</text>
</comment>
<feature type="binding site" evidence="10">
    <location>
        <position position="163"/>
    </location>
    <ligand>
        <name>(2R)-2-phosphoglycerate</name>
        <dbReference type="ChEBI" id="CHEBI:58289"/>
    </ligand>
</feature>
<gene>
    <name evidence="10 13" type="primary">eno</name>
    <name evidence="13" type="ORF">GXW71_29330</name>
</gene>
<evidence type="ECO:0000256" key="9">
    <source>
        <dbReference type="ARBA" id="ARBA00045763"/>
    </source>
</evidence>
<evidence type="ECO:0000256" key="1">
    <source>
        <dbReference type="ARBA" id="ARBA00005031"/>
    </source>
</evidence>
<feature type="binding site" evidence="10">
    <location>
        <position position="312"/>
    </location>
    <ligand>
        <name>Mg(2+)</name>
        <dbReference type="ChEBI" id="CHEBI:18420"/>
    </ligand>
</feature>
<dbReference type="CDD" id="cd03313">
    <property type="entry name" value="enolase"/>
    <property type="match status" value="1"/>
</dbReference>
<feature type="domain" description="Enolase C-terminal TIM barrel" evidence="11">
    <location>
        <begin position="139"/>
        <end position="425"/>
    </location>
</feature>
<feature type="binding site" evidence="10">
    <location>
        <position position="242"/>
    </location>
    <ligand>
        <name>Mg(2+)</name>
        <dbReference type="ChEBI" id="CHEBI:18420"/>
    </ligand>
</feature>
<dbReference type="Pfam" id="PF00113">
    <property type="entry name" value="Enolase_C"/>
    <property type="match status" value="1"/>
</dbReference>
<evidence type="ECO:0000256" key="7">
    <source>
        <dbReference type="ARBA" id="ARBA00023152"/>
    </source>
</evidence>
<accession>A0ABS5F7J8</accession>
<evidence type="ECO:0000313" key="13">
    <source>
        <dbReference type="EMBL" id="MBR0668491.1"/>
    </source>
</evidence>
<feature type="active site" description="Proton donor" evidence="10">
    <location>
        <position position="205"/>
    </location>
</feature>
<reference evidence="14" key="1">
    <citation type="journal article" date="2021" name="Syst. Appl. Microbiol.">
        <title>Roseomonas hellenica sp. nov., isolated from roots of wild-growing Alkanna tinctoria.</title>
        <authorList>
            <person name="Rat A."/>
            <person name="Naranjo H.D."/>
            <person name="Lebbe L."/>
            <person name="Cnockaert M."/>
            <person name="Krigas N."/>
            <person name="Grigoriadou K."/>
            <person name="Maloupa E."/>
            <person name="Willems A."/>
        </authorList>
    </citation>
    <scope>NUCLEOTIDE SEQUENCE [LARGE SCALE GENOMIC DNA]</scope>
    <source>
        <strain evidence="14">LMG 31523</strain>
    </source>
</reference>
<feature type="binding site" evidence="10">
    <location>
        <position position="388"/>
    </location>
    <ligand>
        <name>(2R)-2-phosphoglycerate</name>
        <dbReference type="ChEBI" id="CHEBI:58289"/>
    </ligand>
</feature>
<evidence type="ECO:0000256" key="8">
    <source>
        <dbReference type="ARBA" id="ARBA00023239"/>
    </source>
</evidence>
<feature type="active site" description="Proton acceptor" evidence="10">
    <location>
        <position position="337"/>
    </location>
</feature>
<dbReference type="HAMAP" id="MF_00318">
    <property type="entry name" value="Enolase"/>
    <property type="match status" value="1"/>
</dbReference>
<evidence type="ECO:0000256" key="10">
    <source>
        <dbReference type="HAMAP-Rule" id="MF_00318"/>
    </source>
</evidence>
<dbReference type="InterPro" id="IPR036849">
    <property type="entry name" value="Enolase-like_C_sf"/>
</dbReference>
<dbReference type="RefSeq" id="WP_211856263.1">
    <property type="nucleotide sequence ID" value="NZ_JAAGBB010000058.1"/>
</dbReference>
<feature type="domain" description="Enolase N-terminal" evidence="12">
    <location>
        <begin position="4"/>
        <end position="134"/>
    </location>
</feature>
<evidence type="ECO:0000256" key="6">
    <source>
        <dbReference type="ARBA" id="ARBA00022842"/>
    </source>
</evidence>
<dbReference type="Gene3D" id="3.20.20.120">
    <property type="entry name" value="Enolase-like C-terminal domain"/>
    <property type="match status" value="1"/>
</dbReference>
<dbReference type="EMBL" id="JAAGBB010000058">
    <property type="protein sequence ID" value="MBR0668491.1"/>
    <property type="molecule type" value="Genomic_DNA"/>
</dbReference>
<dbReference type="InterPro" id="IPR020811">
    <property type="entry name" value="Enolase_N"/>
</dbReference>
<dbReference type="Proteomes" id="UP001196870">
    <property type="component" value="Unassembled WGS sequence"/>
</dbReference>
<proteinExistence type="inferred from homology"/>
<comment type="function">
    <text evidence="9 10">Catalyzes the reversible conversion of 2-phosphoglycerate (2-PG) into phosphoenolpyruvate (PEP). It is essential for the degradation of carbohydrates via glycolysis.</text>
</comment>
<keyword evidence="10" id="KW-0479">Metal-binding</keyword>
<dbReference type="Pfam" id="PF03952">
    <property type="entry name" value="Enolase_N"/>
    <property type="match status" value="1"/>
</dbReference>
<evidence type="ECO:0000256" key="5">
    <source>
        <dbReference type="ARBA" id="ARBA00022525"/>
    </source>
</evidence>
<keyword evidence="8 10" id="KW-0456">Lyase</keyword>
<comment type="cofactor">
    <cofactor evidence="10">
        <name>Mg(2+)</name>
        <dbReference type="ChEBI" id="CHEBI:18420"/>
    </cofactor>
    <text evidence="10">Binds a second Mg(2+) ion via substrate during catalysis.</text>
</comment>
<dbReference type="EC" id="4.2.1.11" evidence="3 10"/>
<dbReference type="PRINTS" id="PR00148">
    <property type="entry name" value="ENOLASE"/>
</dbReference>
<dbReference type="SFLD" id="SFLDG00178">
    <property type="entry name" value="enolase"/>
    <property type="match status" value="1"/>
</dbReference>
<dbReference type="SFLD" id="SFLDS00001">
    <property type="entry name" value="Enolase"/>
    <property type="match status" value="1"/>
</dbReference>
<keyword evidence="6 10" id="KW-0460">Magnesium</keyword>
<evidence type="ECO:0000259" key="12">
    <source>
        <dbReference type="SMART" id="SM01193"/>
    </source>
</evidence>
<dbReference type="SUPFAM" id="SSF51604">
    <property type="entry name" value="Enolase C-terminal domain-like"/>
    <property type="match status" value="1"/>
</dbReference>
<evidence type="ECO:0000256" key="2">
    <source>
        <dbReference type="ARBA" id="ARBA00009604"/>
    </source>
</evidence>
<organism evidence="13 14">
    <name type="scientific">Plastoroseomonas hellenica</name>
    <dbReference type="NCBI Taxonomy" id="2687306"/>
    <lineage>
        <taxon>Bacteria</taxon>
        <taxon>Pseudomonadati</taxon>
        <taxon>Pseudomonadota</taxon>
        <taxon>Alphaproteobacteria</taxon>
        <taxon>Acetobacterales</taxon>
        <taxon>Acetobacteraceae</taxon>
        <taxon>Plastoroseomonas</taxon>
    </lineage>
</organism>
<dbReference type="NCBIfam" id="TIGR01060">
    <property type="entry name" value="eno"/>
    <property type="match status" value="1"/>
</dbReference>
<dbReference type="InterPro" id="IPR020809">
    <property type="entry name" value="Enolase_CS"/>
</dbReference>
<dbReference type="InterPro" id="IPR020810">
    <property type="entry name" value="Enolase_C"/>
</dbReference>
<dbReference type="SUPFAM" id="SSF54826">
    <property type="entry name" value="Enolase N-terminal domain-like"/>
    <property type="match status" value="1"/>
</dbReference>
<comment type="pathway">
    <text evidence="1 10">Carbohydrate degradation; glycolysis; pyruvate from D-glyceraldehyde 3-phosphate: step 4/5.</text>
</comment>
<sequence>MAAIADIIAREVLDSRGNPTVEAEVVLDSGAIGRAIVPSGASTGAHEAVELRDGDKARFGGKGVRKAVANIEGEIFDAIGGMDATEQVKIDETMIELDGTPNKARLGANATLAVSLAVAKAAAEEIGMPLYRYVGGTFARTLPVPMMNIINGGKHADNPIDIQEFMVMPVAAGTMADAVRVGAEIFAALKKALHDAGHNTNVGDEGGFAPNIGSADEALAFIAKACEAAGHRVGEDVVFALDCAATEFFHDGAYKLEGEGKTFDQAGMVDYLAGLCAKWPIVSIEDGCAEDDWAGWKLLTDKLGAKVQLVGDDLFVTNPERLRLGIERATANAILVKVNQIGTLSETLDAVEIAHRAAYRAVMSHRSGETEDATIADLAVATNCGQIKTGSLSRSDRLAKYNQLIRIEQDLGTAARYAGRSALRR</sequence>
<dbReference type="GO" id="GO:0004634">
    <property type="term" value="F:phosphopyruvate hydratase activity"/>
    <property type="evidence" value="ECO:0007669"/>
    <property type="project" value="UniProtKB-EC"/>
</dbReference>
<keyword evidence="14" id="KW-1185">Reference proteome</keyword>
<dbReference type="PROSITE" id="PS00164">
    <property type="entry name" value="ENOLASE"/>
    <property type="match status" value="1"/>
</dbReference>
<feature type="binding site" evidence="10">
    <location>
        <position position="337"/>
    </location>
    <ligand>
        <name>(2R)-2-phosphoglycerate</name>
        <dbReference type="ChEBI" id="CHEBI:58289"/>
    </ligand>
</feature>
<keyword evidence="7 10" id="KW-0324">Glycolysis</keyword>
<protein>
    <recommendedName>
        <fullName evidence="4 10">Enolase</fullName>
        <ecNumber evidence="3 10">4.2.1.11</ecNumber>
    </recommendedName>
    <alternativeName>
        <fullName evidence="10">2-phospho-D-glycerate hydro-lyase</fullName>
    </alternativeName>
    <alternativeName>
        <fullName evidence="10">2-phosphoglycerate dehydratase</fullName>
    </alternativeName>
</protein>
<dbReference type="PANTHER" id="PTHR11902">
    <property type="entry name" value="ENOLASE"/>
    <property type="match status" value="1"/>
</dbReference>
<dbReference type="SMART" id="SM01193">
    <property type="entry name" value="Enolase_N"/>
    <property type="match status" value="1"/>
</dbReference>
<dbReference type="PIRSF" id="PIRSF001400">
    <property type="entry name" value="Enolase"/>
    <property type="match status" value="1"/>
</dbReference>
<comment type="similarity">
    <text evidence="2 10">Belongs to the enolase family.</text>
</comment>
<dbReference type="PANTHER" id="PTHR11902:SF1">
    <property type="entry name" value="ENOLASE"/>
    <property type="match status" value="1"/>
</dbReference>
<evidence type="ECO:0000256" key="3">
    <source>
        <dbReference type="ARBA" id="ARBA00012058"/>
    </source>
</evidence>
<evidence type="ECO:0000256" key="4">
    <source>
        <dbReference type="ARBA" id="ARBA00017068"/>
    </source>
</evidence>
<name>A0ABS5F7J8_9PROT</name>
<keyword evidence="10" id="KW-0963">Cytoplasm</keyword>
<feature type="binding site" evidence="10">
    <location>
        <position position="285"/>
    </location>
    <ligand>
        <name>Mg(2+)</name>
        <dbReference type="ChEBI" id="CHEBI:18420"/>
    </ligand>
</feature>
<evidence type="ECO:0000259" key="11">
    <source>
        <dbReference type="SMART" id="SM01192"/>
    </source>
</evidence>
<keyword evidence="5 10" id="KW-0964">Secreted</keyword>
<feature type="binding site" evidence="10">
    <location>
        <position position="367"/>
    </location>
    <ligand>
        <name>(2R)-2-phosphoglycerate</name>
        <dbReference type="ChEBI" id="CHEBI:58289"/>
    </ligand>
</feature>
<evidence type="ECO:0000313" key="14">
    <source>
        <dbReference type="Proteomes" id="UP001196870"/>
    </source>
</evidence>
<dbReference type="Gene3D" id="3.30.390.10">
    <property type="entry name" value="Enolase-like, N-terminal domain"/>
    <property type="match status" value="1"/>
</dbReference>
<feature type="binding site" evidence="10">
    <location>
        <position position="366"/>
    </location>
    <ligand>
        <name>(2R)-2-phosphoglycerate</name>
        <dbReference type="ChEBI" id="CHEBI:58289"/>
    </ligand>
</feature>
<dbReference type="SFLD" id="SFLDF00002">
    <property type="entry name" value="enolase"/>
    <property type="match status" value="1"/>
</dbReference>